<dbReference type="EMBL" id="JANPWB010000010">
    <property type="protein sequence ID" value="KAJ1142496.1"/>
    <property type="molecule type" value="Genomic_DNA"/>
</dbReference>
<sequence length="79" mass="8668">MREDAITAKKASGSQEGFRRTGGFRPEQTFVAELRGRHLAFPGAREESGCMLPCSMQSSKEETEWGGGQGGSEWRCCHS</sequence>
<protein>
    <submittedName>
        <fullName evidence="2">Uncharacterized protein</fullName>
    </submittedName>
</protein>
<feature type="region of interest" description="Disordered" evidence="1">
    <location>
        <begin position="60"/>
        <end position="79"/>
    </location>
</feature>
<dbReference type="Proteomes" id="UP001066276">
    <property type="component" value="Chromosome 6"/>
</dbReference>
<evidence type="ECO:0000313" key="3">
    <source>
        <dbReference type="Proteomes" id="UP001066276"/>
    </source>
</evidence>
<evidence type="ECO:0000313" key="2">
    <source>
        <dbReference type="EMBL" id="KAJ1142496.1"/>
    </source>
</evidence>
<comment type="caution">
    <text evidence="2">The sequence shown here is derived from an EMBL/GenBank/DDBJ whole genome shotgun (WGS) entry which is preliminary data.</text>
</comment>
<evidence type="ECO:0000256" key="1">
    <source>
        <dbReference type="SAM" id="MobiDB-lite"/>
    </source>
</evidence>
<name>A0AAV7QT14_PLEWA</name>
<keyword evidence="3" id="KW-1185">Reference proteome</keyword>
<feature type="region of interest" description="Disordered" evidence="1">
    <location>
        <begin position="1"/>
        <end position="23"/>
    </location>
</feature>
<gene>
    <name evidence="2" type="ORF">NDU88_008810</name>
</gene>
<accession>A0AAV7QT14</accession>
<organism evidence="2 3">
    <name type="scientific">Pleurodeles waltl</name>
    <name type="common">Iberian ribbed newt</name>
    <dbReference type="NCBI Taxonomy" id="8319"/>
    <lineage>
        <taxon>Eukaryota</taxon>
        <taxon>Metazoa</taxon>
        <taxon>Chordata</taxon>
        <taxon>Craniata</taxon>
        <taxon>Vertebrata</taxon>
        <taxon>Euteleostomi</taxon>
        <taxon>Amphibia</taxon>
        <taxon>Batrachia</taxon>
        <taxon>Caudata</taxon>
        <taxon>Salamandroidea</taxon>
        <taxon>Salamandridae</taxon>
        <taxon>Pleurodelinae</taxon>
        <taxon>Pleurodeles</taxon>
    </lineage>
</organism>
<proteinExistence type="predicted"/>
<dbReference type="AlphaFoldDB" id="A0AAV7QT14"/>
<reference evidence="2" key="1">
    <citation type="journal article" date="2022" name="bioRxiv">
        <title>Sequencing and chromosome-scale assembly of the giantPleurodeles waltlgenome.</title>
        <authorList>
            <person name="Brown T."/>
            <person name="Elewa A."/>
            <person name="Iarovenko S."/>
            <person name="Subramanian E."/>
            <person name="Araus A.J."/>
            <person name="Petzold A."/>
            <person name="Susuki M."/>
            <person name="Suzuki K.-i.T."/>
            <person name="Hayashi T."/>
            <person name="Toyoda A."/>
            <person name="Oliveira C."/>
            <person name="Osipova E."/>
            <person name="Leigh N.D."/>
            <person name="Simon A."/>
            <person name="Yun M.H."/>
        </authorList>
    </citation>
    <scope>NUCLEOTIDE SEQUENCE</scope>
    <source>
        <strain evidence="2">20211129_DDA</strain>
        <tissue evidence="2">Liver</tissue>
    </source>
</reference>